<evidence type="ECO:0000259" key="16">
    <source>
        <dbReference type="Pfam" id="PF24935"/>
    </source>
</evidence>
<keyword evidence="7" id="KW-0325">Glycoprotein</keyword>
<dbReference type="Pfam" id="PF24991">
    <property type="entry name" value="Ig_NUP210_4th"/>
    <property type="match status" value="1"/>
</dbReference>
<organism evidence="19 20">
    <name type="scientific">Pristionchus pacificus</name>
    <name type="common">Parasitic nematode worm</name>
    <dbReference type="NCBI Taxonomy" id="54126"/>
    <lineage>
        <taxon>Eukaryota</taxon>
        <taxon>Metazoa</taxon>
        <taxon>Ecdysozoa</taxon>
        <taxon>Nematoda</taxon>
        <taxon>Chromadorea</taxon>
        <taxon>Rhabditida</taxon>
        <taxon>Rhabditina</taxon>
        <taxon>Diplogasteromorpha</taxon>
        <taxon>Diplogasteroidea</taxon>
        <taxon>Neodiplogasteridae</taxon>
        <taxon>Pristionchus</taxon>
    </lineage>
</organism>
<comment type="subcellular location">
    <subcellularLocation>
        <location evidence="1">Nucleus membrane</location>
        <topology evidence="1">Single-pass membrane protein</topology>
    </subcellularLocation>
</comment>
<gene>
    <name evidence="19" type="primary">WBGene00274085</name>
</gene>
<dbReference type="Pfam" id="PF22957">
    <property type="entry name" value="NUP210_Ig"/>
    <property type="match status" value="1"/>
</dbReference>
<dbReference type="Pfam" id="PF24935">
    <property type="entry name" value="Ig_NUP210_6th"/>
    <property type="match status" value="1"/>
</dbReference>
<evidence type="ECO:0000259" key="12">
    <source>
        <dbReference type="Pfam" id="PF22963"/>
    </source>
</evidence>
<feature type="domain" description="NUP210 C-terminal Ig-like" evidence="9">
    <location>
        <begin position="1479"/>
        <end position="1652"/>
    </location>
</feature>
<dbReference type="InterPro" id="IPR045197">
    <property type="entry name" value="NUP210-like"/>
</dbReference>
<feature type="domain" description="NUP210 fourth Ig-like" evidence="17">
    <location>
        <begin position="340"/>
        <end position="414"/>
    </location>
</feature>
<evidence type="ECO:0000256" key="5">
    <source>
        <dbReference type="ARBA" id="ARBA00022989"/>
    </source>
</evidence>
<dbReference type="Pfam" id="PF26182">
    <property type="entry name" value="Ig_NUP210_5th"/>
    <property type="match status" value="1"/>
</dbReference>
<dbReference type="InterPro" id="IPR056897">
    <property type="entry name" value="Ig_NUP210_4th"/>
</dbReference>
<accession>A0A2A6BMA1</accession>
<dbReference type="InterPro" id="IPR055096">
    <property type="entry name" value="Ig_NUP210_1st"/>
</dbReference>
<evidence type="ECO:0000259" key="18">
    <source>
        <dbReference type="Pfam" id="PF26181"/>
    </source>
</evidence>
<evidence type="ECO:0000256" key="3">
    <source>
        <dbReference type="ARBA" id="ARBA00022692"/>
    </source>
</evidence>
<feature type="domain" description="NUP210 Ig-like" evidence="15">
    <location>
        <begin position="846"/>
        <end position="908"/>
    </location>
</feature>
<evidence type="ECO:0000259" key="9">
    <source>
        <dbReference type="Pfam" id="PF22957"/>
    </source>
</evidence>
<dbReference type="PANTHER" id="PTHR23019:SF0">
    <property type="entry name" value="NUCLEAR PORE MEMBRANE GLYCOPROTEIN 210"/>
    <property type="match status" value="1"/>
</dbReference>
<feature type="domain" description="NUP210 Ig-like" evidence="11">
    <location>
        <begin position="634"/>
        <end position="720"/>
    </location>
</feature>
<evidence type="ECO:0000259" key="10">
    <source>
        <dbReference type="Pfam" id="PF22959"/>
    </source>
</evidence>
<dbReference type="Pfam" id="PF22963">
    <property type="entry name" value="Ig_NUP210_3rd"/>
    <property type="match status" value="1"/>
</dbReference>
<reference evidence="19" key="2">
    <citation type="submission" date="2022-06" db="UniProtKB">
        <authorList>
            <consortium name="EnsemblMetazoa"/>
        </authorList>
    </citation>
    <scope>IDENTIFICATION</scope>
    <source>
        <strain evidence="19">PS312</strain>
    </source>
</reference>
<feature type="domain" description="NUP210 Ig-like" evidence="10">
    <location>
        <begin position="1301"/>
        <end position="1400"/>
    </location>
</feature>
<evidence type="ECO:0000313" key="19">
    <source>
        <dbReference type="EnsemblMetazoa" id="PPA35716.1"/>
    </source>
</evidence>
<evidence type="ECO:0000256" key="8">
    <source>
        <dbReference type="ARBA" id="ARBA00023242"/>
    </source>
</evidence>
<dbReference type="PROSITE" id="PS51257">
    <property type="entry name" value="PROKAR_LIPOPROTEIN"/>
    <property type="match status" value="1"/>
</dbReference>
<dbReference type="Pfam" id="PF22959">
    <property type="entry name" value="Ig_NUP210_15th"/>
    <property type="match status" value="1"/>
</dbReference>
<accession>A0A8R1UM58</accession>
<evidence type="ECO:0000256" key="1">
    <source>
        <dbReference type="ARBA" id="ARBA00004590"/>
    </source>
</evidence>
<comment type="similarity">
    <text evidence="2">Belongs to the NUP210 family.</text>
</comment>
<name>A0A2A6BMA1_PRIPA</name>
<keyword evidence="6" id="KW-0472">Membrane</keyword>
<evidence type="ECO:0000259" key="11">
    <source>
        <dbReference type="Pfam" id="PF22962"/>
    </source>
</evidence>
<dbReference type="InterPro" id="IPR008964">
    <property type="entry name" value="Invasin/intimin_cell_adhesion"/>
</dbReference>
<dbReference type="Pfam" id="PF22967">
    <property type="entry name" value="Ig_NUP210_1st"/>
    <property type="match status" value="1"/>
</dbReference>
<dbReference type="PANTHER" id="PTHR23019">
    <property type="entry name" value="NUCLEAR PORE MEMBRANE GLYCOPROTEIN GP210-RELATED"/>
    <property type="match status" value="1"/>
</dbReference>
<keyword evidence="3" id="KW-0812">Transmembrane</keyword>
<feature type="domain" description="NUP210 Ig-like" evidence="12">
    <location>
        <begin position="236"/>
        <end position="331"/>
    </location>
</feature>
<reference evidence="20" key="1">
    <citation type="journal article" date="2008" name="Nat. Genet.">
        <title>The Pristionchus pacificus genome provides a unique perspective on nematode lifestyle and parasitism.</title>
        <authorList>
            <person name="Dieterich C."/>
            <person name="Clifton S.W."/>
            <person name="Schuster L.N."/>
            <person name="Chinwalla A."/>
            <person name="Delehaunty K."/>
            <person name="Dinkelacker I."/>
            <person name="Fulton L."/>
            <person name="Fulton R."/>
            <person name="Godfrey J."/>
            <person name="Minx P."/>
            <person name="Mitreva M."/>
            <person name="Roeseler W."/>
            <person name="Tian H."/>
            <person name="Witte H."/>
            <person name="Yang S.P."/>
            <person name="Wilson R.K."/>
            <person name="Sommer R.J."/>
        </authorList>
    </citation>
    <scope>NUCLEOTIDE SEQUENCE [LARGE SCALE GENOMIC DNA]</scope>
    <source>
        <strain evidence="20">PS312</strain>
    </source>
</reference>
<evidence type="ECO:0000256" key="7">
    <source>
        <dbReference type="ARBA" id="ARBA00023180"/>
    </source>
</evidence>
<feature type="domain" description="NUP210 Ig-like" evidence="18">
    <location>
        <begin position="1101"/>
        <end position="1213"/>
    </location>
</feature>
<dbReference type="GO" id="GO:0005643">
    <property type="term" value="C:nuclear pore"/>
    <property type="evidence" value="ECO:0000318"/>
    <property type="project" value="GO_Central"/>
</dbReference>
<dbReference type="InterPro" id="IPR055094">
    <property type="entry name" value="NUP210_Ig15"/>
</dbReference>
<keyword evidence="20" id="KW-1185">Reference proteome</keyword>
<dbReference type="Pfam" id="PF26181">
    <property type="entry name" value="Ig_NUP210_13th"/>
    <property type="match status" value="1"/>
</dbReference>
<dbReference type="EnsemblMetazoa" id="PPA35716.1">
    <property type="protein sequence ID" value="PPA35716.1"/>
    <property type="gene ID" value="WBGene00274085"/>
</dbReference>
<evidence type="ECO:0000259" key="14">
    <source>
        <dbReference type="Pfam" id="PF22969"/>
    </source>
</evidence>
<dbReference type="InterPro" id="IPR055095">
    <property type="entry name" value="NUP210_Ig_C"/>
</dbReference>
<dbReference type="Pfam" id="PF22969">
    <property type="entry name" value="Ig_NUP210_2nd"/>
    <property type="match status" value="1"/>
</dbReference>
<dbReference type="Proteomes" id="UP000005239">
    <property type="component" value="Unassembled WGS sequence"/>
</dbReference>
<evidence type="ECO:0000256" key="2">
    <source>
        <dbReference type="ARBA" id="ARBA00007313"/>
    </source>
</evidence>
<evidence type="ECO:0000259" key="17">
    <source>
        <dbReference type="Pfam" id="PF24991"/>
    </source>
</evidence>
<keyword evidence="4" id="KW-0732">Signal</keyword>
<dbReference type="Gene3D" id="2.60.40.1080">
    <property type="match status" value="1"/>
</dbReference>
<sequence length="1858" mass="202682">MATSGGRSPLLLLLLTLSVCSCYRLDRPRLLLPYSPTTSVRAELHVSDPEGGCFEWQSSRFQDIEVVPIGSNGQECSDRAEIRTTSKVAGNVSAMVHAIDPKSRTRLSCEVRVDYISTIEILTTTNVIFVDAVPVKMQIQARNSRGAAFSTLGALPFEWSVTEDEAIGDRPIHIVPFSASEWEGKPEVVELEREGKKGHSVLVEGITTGWSTLTAKLAQPFFKTVLPHSLEVVVVANLQLLPSYTLYVPVHTVIPFQVEIIRQQTAHKVSMPSPQYHLRVDDSSICSLDISSSSVTALKKGTTEVVLLSHNIDSKMEGVSPPSTLIHVTEPRKMKWNVNGDNWLLEVGRKYKLYLTLFDSRDNLMYISDEARFETVIPTDHVTITHQSKNGTYFEVVAKKSGSALLKSRFSSIMVNGREMEIIDRVRGEQGIDVVDPIEIFPSQLILPLTVSAKRSEWTMTTKGGSGAMEWRVEDGSIVSIGSSTGIVTCSHLGETTITAVDIRNRAHSAKATVRVVEVNGISFGKTRVESVEGGTLWLNVQLYGLTEKGDRLAITDCRSIDLSVHIEDENVFTLAEKSAVKLPLEGSGCVSIPLSAIQSGDTKVTVELIGSKMSSSQHVSVYPSLTTALLTDRLLLGVGSKYRLEVKGGPRPWIIDSSAAYHKSSVLNGKATSSMHDSLVEITCGRMGGTTEVEVEMGNGETPSNPLPAREKTIVRVCCITPTRVVIQGERHSQPSKNSLIEACPTHTKSLFVSSSMRLSVVGYGRCESEGQELQLDSVSDLTVKWTTDNDKLLRIEKSGRENDEVVIKPKGTAGGVKIHADCGHNLKASTELRLFDKARISQSSLVLWNDPSVKGEVRVEGGSGHFVIKSSTIDPPFHHSLLNGIIKISPRSVGSSLLRIHDQCIDESVLEIRVKVTDIQQIGIDAPEYMEVGRTVEVNLRAVDESGDTFSQDVAHLMQLELTANNQDVSLEKISSNRYSMTALRVGGVSLSATGRSSRTSSDILTSSPHSVQIFSPILLFPKVVTLLSQSTFQLEVVGGPTPTPAISFSLNDSSIASVSSNALIRSSTSFGYSSVTGSIQYGDSLVSKDSVVVRVVKMAGVRIVVSASQVEKGRRILARLEGIDEGQSPFAFGGAKYPLNIKWSLNDTDVFSMISPFGNSYRESCVNKYSVWLYATETGVASLSVSVQHHSQAHEHFSNRANQFHYQVELKSILPLSLSSPDIQTGSVLLTPGGSIQLSSNWPSSQVKYRIRKEDSHLFTLTSSGFLTSKGPQGVGIVEIIREGRIILATVEIVQPTTIDVKVEPELEAAKDSYLTGLPLGSILKLSVVYRDSNGRSIHGQTNGNIVLFRPHRFDLTTIEGRNNNRTLSVRLMKEGETVLKVWDPSSASLSTFIRLKCSDELHPSAQVIVTTDILCMRSPLKESDNNEWKSADSKVVRGLSLSGVFLATSPGTSHIHLSSPSSPHNLHTTIRVVSPSSISFHSSSPSWISNTKSSSFRFPLVIGTNESIDEAATRKKLSAIDCVDSSLSSLAPLDIPFDCSISFTESAQLGSASAIFHAKSYFDPIKGEYGCSISDQSASSSPSLFESSPSDVVVSASWVVDGRHLDNRISLHFYPAFSIIEDEIQLTNYDRESAILTIQVAKHLASDIVVTSCGDAVNVKEVYSIPSDQSKTTHKEGTLKWIRLTLNERSSSLGEECVIKVESVKTGQRVNVPVKITLVGDTARRAYRDLESKGFIDFCIVIFSKFSYLIPNLIVIVAVLIVTILIWRRMISSRTTYGSANPHNLSAFLSDAPSPNTSHGGSFLSRGDLSSSLHAPQFHSTPRDQLRQSSPQSNTIFTNGDAAYQYTRRKAGQF</sequence>
<dbReference type="InterPro" id="IPR056898">
    <property type="entry name" value="Ig_NUP210_6th"/>
</dbReference>
<keyword evidence="8" id="KW-0539">Nucleus</keyword>
<dbReference type="GO" id="GO:0031965">
    <property type="term" value="C:nuclear membrane"/>
    <property type="evidence" value="ECO:0007669"/>
    <property type="project" value="UniProtKB-SubCell"/>
</dbReference>
<dbReference type="InterPro" id="IPR055097">
    <property type="entry name" value="Ig_NUP210_2nd"/>
</dbReference>
<dbReference type="InterPro" id="IPR055098">
    <property type="entry name" value="Ig_NUP210_3rd"/>
</dbReference>
<proteinExistence type="inferred from homology"/>
<evidence type="ECO:0000313" key="20">
    <source>
        <dbReference type="Proteomes" id="UP000005239"/>
    </source>
</evidence>
<evidence type="ECO:0000256" key="6">
    <source>
        <dbReference type="ARBA" id="ARBA00023136"/>
    </source>
</evidence>
<feature type="domain" description="NUP210 Ig-like" evidence="14">
    <location>
        <begin position="123"/>
        <end position="227"/>
    </location>
</feature>
<evidence type="ECO:0000259" key="15">
    <source>
        <dbReference type="Pfam" id="PF24902"/>
    </source>
</evidence>
<dbReference type="SUPFAM" id="SSF49373">
    <property type="entry name" value="Invasin/intimin cell-adhesion fragments"/>
    <property type="match status" value="1"/>
</dbReference>
<dbReference type="InterPro" id="IPR056899">
    <property type="entry name" value="Ig_NUP210_9th"/>
</dbReference>
<dbReference type="InterPro" id="IPR058779">
    <property type="entry name" value="Ig_NUP210_13th"/>
</dbReference>
<feature type="domain" description="NUP210 Ig-like" evidence="16">
    <location>
        <begin position="523"/>
        <end position="608"/>
    </location>
</feature>
<evidence type="ECO:0000259" key="13">
    <source>
        <dbReference type="Pfam" id="PF22967"/>
    </source>
</evidence>
<dbReference type="InterPro" id="IPR055099">
    <property type="entry name" value="Ig_NUP210_7th"/>
</dbReference>
<protein>
    <submittedName>
        <fullName evidence="19">Npp-12</fullName>
    </submittedName>
</protein>
<dbReference type="Pfam" id="PF24902">
    <property type="entry name" value="Ig_NUP210_9th"/>
    <property type="match status" value="1"/>
</dbReference>
<dbReference type="Pfam" id="PF22962">
    <property type="entry name" value="Ig_NUP210_7th"/>
    <property type="match status" value="1"/>
</dbReference>
<feature type="domain" description="NUP210 Ig-like" evidence="13">
    <location>
        <begin position="23"/>
        <end position="114"/>
    </location>
</feature>
<dbReference type="OrthoDB" id="361283at2759"/>
<evidence type="ECO:0000256" key="4">
    <source>
        <dbReference type="ARBA" id="ARBA00022729"/>
    </source>
</evidence>
<keyword evidence="5" id="KW-1133">Transmembrane helix</keyword>